<name>K6VKQ1_PLACD</name>
<dbReference type="RefSeq" id="XP_004228220.1">
    <property type="nucleotide sequence ID" value="XM_004228172.1"/>
</dbReference>
<feature type="region of interest" description="Disordered" evidence="1">
    <location>
        <begin position="252"/>
        <end position="272"/>
    </location>
</feature>
<proteinExistence type="predicted"/>
<dbReference type="OrthoDB" id="389114at2759"/>
<protein>
    <recommendedName>
        <fullName evidence="4">CYIR protein</fullName>
    </recommendedName>
</protein>
<organism evidence="2 3">
    <name type="scientific">Plasmodium cynomolgi (strain B)</name>
    <dbReference type="NCBI Taxonomy" id="1120755"/>
    <lineage>
        <taxon>Eukaryota</taxon>
        <taxon>Sar</taxon>
        <taxon>Alveolata</taxon>
        <taxon>Apicomplexa</taxon>
        <taxon>Aconoidasida</taxon>
        <taxon>Haemosporida</taxon>
        <taxon>Plasmodiidae</taxon>
        <taxon>Plasmodium</taxon>
        <taxon>Plasmodium (Plasmodium)</taxon>
    </lineage>
</organism>
<keyword evidence="3" id="KW-1185">Reference proteome</keyword>
<feature type="compositionally biased region" description="Basic residues" evidence="1">
    <location>
        <begin position="260"/>
        <end position="272"/>
    </location>
</feature>
<evidence type="ECO:0000256" key="1">
    <source>
        <dbReference type="SAM" id="MobiDB-lite"/>
    </source>
</evidence>
<sequence>MTKDVFDINKWKTEYPFLEKVWELYEKFDKTVDTTKVYSKNYESVCNSIVKNHVEGNDSHQNFCKKLVRNLGCYTYENEAYNPRKEDCIILYYWIYNSVKEYIINENLITQVFYDNYSRWCTYKRKVNCFYHNYYDNFEDPVNMLFMDIFHNNIDIVKQELVKSNDQNYNGDLQKYICKVIHIYNNMIERYCLKDHDKGEKRKNTCSMLGIVRYTYDLFLRGELYNNKLIVPYIEDIKEAYSDTCMDPESNKNKVVAEPKRKRKKKFFRGCP</sequence>
<dbReference type="PhylomeDB" id="K6VKQ1"/>
<evidence type="ECO:0000313" key="3">
    <source>
        <dbReference type="Proteomes" id="UP000006319"/>
    </source>
</evidence>
<accession>K6VKQ1</accession>
<dbReference type="Proteomes" id="UP000006319">
    <property type="component" value="Unassembled WGS sequence"/>
</dbReference>
<dbReference type="VEuPathDB" id="PlasmoDB:PCYB_007510"/>
<evidence type="ECO:0000313" key="2">
    <source>
        <dbReference type="EMBL" id="GAB70002.1"/>
    </source>
</evidence>
<dbReference type="KEGG" id="pcy:PCYB_007510"/>
<reference evidence="2 3" key="1">
    <citation type="journal article" date="2012" name="Nat. Genet.">
        <title>Plasmodium cynomolgi genome sequences provide insight into Plasmodium vivax and the monkey malaria clade.</title>
        <authorList>
            <person name="Tachibana S."/>
            <person name="Sullivan S.A."/>
            <person name="Kawai S."/>
            <person name="Nakamura S."/>
            <person name="Kim H.R."/>
            <person name="Goto N."/>
            <person name="Arisue N."/>
            <person name="Palacpac N.M.Q."/>
            <person name="Honma H."/>
            <person name="Yagi M."/>
            <person name="Tougan T."/>
            <person name="Katakai Y."/>
            <person name="Kaneko O."/>
            <person name="Mita T."/>
            <person name="Kita K."/>
            <person name="Yasutomi Y."/>
            <person name="Sutton P.L."/>
            <person name="Shakhbatyan R."/>
            <person name="Horii T."/>
            <person name="Yasunaga T."/>
            <person name="Barnwell J.W."/>
            <person name="Escalante A.A."/>
            <person name="Carlton J.M."/>
            <person name="Tanabe K."/>
        </authorList>
    </citation>
    <scope>NUCLEOTIDE SEQUENCE [LARGE SCALE GENOMIC DNA]</scope>
    <source>
        <strain evidence="2 3">B</strain>
    </source>
</reference>
<dbReference type="GeneID" id="14696544"/>
<evidence type="ECO:0008006" key="4">
    <source>
        <dbReference type="Google" id="ProtNLM"/>
    </source>
</evidence>
<gene>
    <name evidence="2" type="ORF">PCYB_007510</name>
</gene>
<dbReference type="EMBL" id="DF158443">
    <property type="protein sequence ID" value="GAB70002.1"/>
    <property type="molecule type" value="Genomic_DNA"/>
</dbReference>
<dbReference type="AlphaFoldDB" id="K6VKQ1"/>